<organism evidence="2">
    <name type="scientific">Utricularia reniformis</name>
    <dbReference type="NCBI Taxonomy" id="192314"/>
    <lineage>
        <taxon>Eukaryota</taxon>
        <taxon>Viridiplantae</taxon>
        <taxon>Streptophyta</taxon>
        <taxon>Embryophyta</taxon>
        <taxon>Tracheophyta</taxon>
        <taxon>Spermatophyta</taxon>
        <taxon>Magnoliopsida</taxon>
        <taxon>eudicotyledons</taxon>
        <taxon>Gunneridae</taxon>
        <taxon>Pentapetalae</taxon>
        <taxon>asterids</taxon>
        <taxon>lamiids</taxon>
        <taxon>Lamiales</taxon>
        <taxon>Lentibulariaceae</taxon>
        <taxon>Utricularia</taxon>
    </lineage>
</organism>
<feature type="transmembrane region" description="Helical" evidence="1">
    <location>
        <begin position="41"/>
        <end position="59"/>
    </location>
</feature>
<sequence length="65" mass="7484">MTCVSALLFYNHGLNYNIQRHMGYYIAPGCYTCYSKLNTTLVGSIYYLIVLLLVCHIKLTKTMKL</sequence>
<protein>
    <submittedName>
        <fullName evidence="2">Uncharacterized protein</fullName>
    </submittedName>
</protein>
<keyword evidence="1" id="KW-1133">Transmembrane helix</keyword>
<dbReference type="EMBL" id="KY774314">
    <property type="protein sequence ID" value="ART30779.1"/>
    <property type="molecule type" value="Genomic_DNA"/>
</dbReference>
<dbReference type="AlphaFoldDB" id="A0A1Y0B065"/>
<accession>A0A1Y0B065</accession>
<proteinExistence type="predicted"/>
<evidence type="ECO:0000313" key="2">
    <source>
        <dbReference type="EMBL" id="ART30779.1"/>
    </source>
</evidence>
<keyword evidence="2" id="KW-0496">Mitochondrion</keyword>
<gene>
    <name evidence="2" type="ORF">AEK19_MT0523</name>
</gene>
<keyword evidence="1" id="KW-0472">Membrane</keyword>
<reference evidence="2" key="1">
    <citation type="submission" date="2017-03" db="EMBL/GenBank/DDBJ databases">
        <title>The mitochondrial genome of the carnivorous plant Utricularia reniformis (Lentibulariaceae): structure, comparative analysis and evolutionary landmarks.</title>
        <authorList>
            <person name="Silva S.R."/>
            <person name="Alvarenga D.O."/>
            <person name="Michael T.P."/>
            <person name="Miranda V.F.O."/>
            <person name="Varani A.M."/>
        </authorList>
    </citation>
    <scope>NUCLEOTIDE SEQUENCE</scope>
</reference>
<name>A0A1Y0B065_9LAMI</name>
<evidence type="ECO:0000256" key="1">
    <source>
        <dbReference type="SAM" id="Phobius"/>
    </source>
</evidence>
<geneLocation type="mitochondrion" evidence="2"/>
<keyword evidence="1" id="KW-0812">Transmembrane</keyword>